<evidence type="ECO:0000313" key="1">
    <source>
        <dbReference type="EMBL" id="KAJ8651616.1"/>
    </source>
</evidence>
<dbReference type="Proteomes" id="UP001234581">
    <property type="component" value="Unassembled WGS sequence"/>
</dbReference>
<evidence type="ECO:0000313" key="2">
    <source>
        <dbReference type="Proteomes" id="UP001234581"/>
    </source>
</evidence>
<protein>
    <submittedName>
        <fullName evidence="1">Uncharacterized protein</fullName>
    </submittedName>
</protein>
<keyword evidence="2" id="KW-1185">Reference proteome</keyword>
<gene>
    <name evidence="1" type="ORF">O0I10_012822</name>
</gene>
<dbReference type="RefSeq" id="XP_058336530.1">
    <property type="nucleotide sequence ID" value="XM_058492709.1"/>
</dbReference>
<dbReference type="GeneID" id="83220156"/>
<dbReference type="AlphaFoldDB" id="A0AAD7UR94"/>
<accession>A0AAD7UR94</accession>
<organism evidence="1 2">
    <name type="scientific">Lichtheimia ornata</name>
    <dbReference type="NCBI Taxonomy" id="688661"/>
    <lineage>
        <taxon>Eukaryota</taxon>
        <taxon>Fungi</taxon>
        <taxon>Fungi incertae sedis</taxon>
        <taxon>Mucoromycota</taxon>
        <taxon>Mucoromycotina</taxon>
        <taxon>Mucoromycetes</taxon>
        <taxon>Mucorales</taxon>
        <taxon>Lichtheimiaceae</taxon>
        <taxon>Lichtheimia</taxon>
    </lineage>
</organism>
<comment type="caution">
    <text evidence="1">The sequence shown here is derived from an EMBL/GenBank/DDBJ whole genome shotgun (WGS) entry which is preliminary data.</text>
</comment>
<dbReference type="EMBL" id="JARTCD010000162">
    <property type="protein sequence ID" value="KAJ8651616.1"/>
    <property type="molecule type" value="Genomic_DNA"/>
</dbReference>
<reference evidence="1 2" key="1">
    <citation type="submission" date="2023-03" db="EMBL/GenBank/DDBJ databases">
        <title>Genome sequence of Lichtheimia ornata CBS 291.66.</title>
        <authorList>
            <person name="Mohabir J.T."/>
            <person name="Shea T.P."/>
            <person name="Kurbessoian T."/>
            <person name="Berby B."/>
            <person name="Fontaine J."/>
            <person name="Livny J."/>
            <person name="Gnirke A."/>
            <person name="Stajich J.E."/>
            <person name="Cuomo C.A."/>
        </authorList>
    </citation>
    <scope>NUCLEOTIDE SEQUENCE [LARGE SCALE GENOMIC DNA]</scope>
    <source>
        <strain evidence="1">CBS 291.66</strain>
    </source>
</reference>
<proteinExistence type="predicted"/>
<name>A0AAD7UR94_9FUNG</name>
<sequence>MGEAVVDANVINNAARNEDTPMNNDPFMAKLFGMQTQGSSVRSSFQHRQELDEYLARPIEIIGTCDIPVGLGKTHSPKLLILSHDEVAYKHAIPAQPSPSYCESWSDFNYWMEVRHHLTCIHTLRIYKHFKLMPREQDQIDVLYATHGDTQEELVRRAVSENLHMVLQYYDPRQAITTWPMRGDRYNNQ</sequence>